<dbReference type="EMBL" id="KV425555">
    <property type="protein sequence ID" value="KZT29008.1"/>
    <property type="molecule type" value="Genomic_DNA"/>
</dbReference>
<evidence type="ECO:0000313" key="1">
    <source>
        <dbReference type="EMBL" id="KZT29008.1"/>
    </source>
</evidence>
<gene>
    <name evidence="1" type="ORF">NEOLEDRAFT_690769</name>
</gene>
<dbReference type="Proteomes" id="UP000076761">
    <property type="component" value="Unassembled WGS sequence"/>
</dbReference>
<evidence type="ECO:0000313" key="2">
    <source>
        <dbReference type="Proteomes" id="UP000076761"/>
    </source>
</evidence>
<protein>
    <submittedName>
        <fullName evidence="1">Uncharacterized protein</fullName>
    </submittedName>
</protein>
<name>A0A165V1E0_9AGAM</name>
<keyword evidence="2" id="KW-1185">Reference proteome</keyword>
<accession>A0A165V1E0</accession>
<organism evidence="1 2">
    <name type="scientific">Neolentinus lepideus HHB14362 ss-1</name>
    <dbReference type="NCBI Taxonomy" id="1314782"/>
    <lineage>
        <taxon>Eukaryota</taxon>
        <taxon>Fungi</taxon>
        <taxon>Dikarya</taxon>
        <taxon>Basidiomycota</taxon>
        <taxon>Agaricomycotina</taxon>
        <taxon>Agaricomycetes</taxon>
        <taxon>Gloeophyllales</taxon>
        <taxon>Gloeophyllaceae</taxon>
        <taxon>Neolentinus</taxon>
    </lineage>
</organism>
<sequence>MRPVRYASVSDSSSLMKEGPSRYRLIMSSCRWKDRVRRAIRWRALLPAVLSLVPFGLSRSFTSSIARWRRPTRPEGITKRLSTVCREFAGVGPLHATLFISWKVESKIYSGILVAETVGV</sequence>
<reference evidence="1 2" key="1">
    <citation type="journal article" date="2016" name="Mol. Biol. Evol.">
        <title>Comparative Genomics of Early-Diverging Mushroom-Forming Fungi Provides Insights into the Origins of Lignocellulose Decay Capabilities.</title>
        <authorList>
            <person name="Nagy L.G."/>
            <person name="Riley R."/>
            <person name="Tritt A."/>
            <person name="Adam C."/>
            <person name="Daum C."/>
            <person name="Floudas D."/>
            <person name="Sun H."/>
            <person name="Yadav J.S."/>
            <person name="Pangilinan J."/>
            <person name="Larsson K.H."/>
            <person name="Matsuura K."/>
            <person name="Barry K."/>
            <person name="Labutti K."/>
            <person name="Kuo R."/>
            <person name="Ohm R.A."/>
            <person name="Bhattacharya S.S."/>
            <person name="Shirouzu T."/>
            <person name="Yoshinaga Y."/>
            <person name="Martin F.M."/>
            <person name="Grigoriev I.V."/>
            <person name="Hibbett D.S."/>
        </authorList>
    </citation>
    <scope>NUCLEOTIDE SEQUENCE [LARGE SCALE GENOMIC DNA]</scope>
    <source>
        <strain evidence="1 2">HHB14362 ss-1</strain>
    </source>
</reference>
<dbReference type="AlphaFoldDB" id="A0A165V1E0"/>
<proteinExistence type="predicted"/>
<dbReference type="InParanoid" id="A0A165V1E0"/>